<accession>A0A4Q1D6R4</accession>
<dbReference type="Proteomes" id="UP000290545">
    <property type="component" value="Unassembled WGS sequence"/>
</dbReference>
<dbReference type="EMBL" id="SDHZ01000002">
    <property type="protein sequence ID" value="RXK83357.1"/>
    <property type="molecule type" value="Genomic_DNA"/>
</dbReference>
<evidence type="ECO:0000313" key="2">
    <source>
        <dbReference type="Proteomes" id="UP000290545"/>
    </source>
</evidence>
<dbReference type="RefSeq" id="WP_129004410.1">
    <property type="nucleotide sequence ID" value="NZ_SDHZ01000002.1"/>
</dbReference>
<protein>
    <submittedName>
        <fullName evidence="1">Uncharacterized protein</fullName>
    </submittedName>
</protein>
<reference evidence="1 2" key="1">
    <citation type="submission" date="2019-01" db="EMBL/GenBank/DDBJ databases">
        <title>Filimonas sp. strain TTM-71.</title>
        <authorList>
            <person name="Chen W.-M."/>
        </authorList>
    </citation>
    <scope>NUCLEOTIDE SEQUENCE [LARGE SCALE GENOMIC DNA]</scope>
    <source>
        <strain evidence="1 2">TTM-71</strain>
    </source>
</reference>
<dbReference type="AlphaFoldDB" id="A0A4Q1D6R4"/>
<comment type="caution">
    <text evidence="1">The sequence shown here is derived from an EMBL/GenBank/DDBJ whole genome shotgun (WGS) entry which is preliminary data.</text>
</comment>
<sequence length="100" mass="11609">MKYLTHPYSAKITDYGDSVILEGNDSTKATLYRFKDSLPPFKTIPDVKDSLSFALYIKDFDKRLVREFEKAGLKITDRTEKQEAPAYEQLLKKSIKNKTR</sequence>
<evidence type="ECO:0000313" key="1">
    <source>
        <dbReference type="EMBL" id="RXK83357.1"/>
    </source>
</evidence>
<gene>
    <name evidence="1" type="ORF">ESB13_14745</name>
</gene>
<dbReference type="OrthoDB" id="659628at2"/>
<proteinExistence type="predicted"/>
<name>A0A4Q1D6R4_9BACT</name>
<keyword evidence="2" id="KW-1185">Reference proteome</keyword>
<organism evidence="1 2">
    <name type="scientific">Filimonas effusa</name>
    <dbReference type="NCBI Taxonomy" id="2508721"/>
    <lineage>
        <taxon>Bacteria</taxon>
        <taxon>Pseudomonadati</taxon>
        <taxon>Bacteroidota</taxon>
        <taxon>Chitinophagia</taxon>
        <taxon>Chitinophagales</taxon>
        <taxon>Chitinophagaceae</taxon>
        <taxon>Filimonas</taxon>
    </lineage>
</organism>